<evidence type="ECO:0000313" key="2">
    <source>
        <dbReference type="EMBL" id="MFD1322689.1"/>
    </source>
</evidence>
<sequence length="458" mass="45963">MGAAGLGIVSMVGGSHALGGPGLGQLTSIAANGGAEQAGQKDREPAPEDQPGAHAPATADPTDGTGGDKDGTGGDRAETPRTSEATAVPCNSSELVSALVRANNEGGGNIALAAGCTYTLAKPDQSDAESGLPVIYHPITINGAGATISRSTDAAVFRFFTVRGGGELKLVDLTLTNGRAANGGSIQVDHDATAAVERVTITQSTALAAEGGGGAIFNDGHMTVVDSKFHDNQAAGASGKGGAILNGGVFTMADSEFTNNSANAFGGGFANFQGAADVATTAFTYNNATEGGGIASVNARTKVWDTDVIRNFAKVGGGILNRDAVITLRNLTVHRNTSTTNGGGIATVNGLVAADDSFIEENTGRGNGAGIFAEKSTLLVRGTEVNRNSGVGALSKGGGIHAEKGQVSVFKSRLTENNSTAKPGGFFAKDAKTKIDGRSSITKNRPVNCGNGIEHCSD</sequence>
<gene>
    <name evidence="2" type="ORF">ACFQ4H_16450</name>
</gene>
<feature type="region of interest" description="Disordered" evidence="1">
    <location>
        <begin position="28"/>
        <end position="90"/>
    </location>
</feature>
<dbReference type="RefSeq" id="WP_377571844.1">
    <property type="nucleotide sequence ID" value="NZ_JBHTMP010000023.1"/>
</dbReference>
<organism evidence="2 3">
    <name type="scientific">Micromonospora sonneratiae</name>
    <dbReference type="NCBI Taxonomy" id="1184706"/>
    <lineage>
        <taxon>Bacteria</taxon>
        <taxon>Bacillati</taxon>
        <taxon>Actinomycetota</taxon>
        <taxon>Actinomycetes</taxon>
        <taxon>Micromonosporales</taxon>
        <taxon>Micromonosporaceae</taxon>
        <taxon>Micromonospora</taxon>
    </lineage>
</organism>
<evidence type="ECO:0000313" key="3">
    <source>
        <dbReference type="Proteomes" id="UP001597260"/>
    </source>
</evidence>
<accession>A0ABW3YE10</accession>
<evidence type="ECO:0000256" key="1">
    <source>
        <dbReference type="SAM" id="MobiDB-lite"/>
    </source>
</evidence>
<dbReference type="EMBL" id="JBHTMP010000023">
    <property type="protein sequence ID" value="MFD1322689.1"/>
    <property type="molecule type" value="Genomic_DNA"/>
</dbReference>
<feature type="compositionally biased region" description="Basic and acidic residues" evidence="1">
    <location>
        <begin position="66"/>
        <end position="81"/>
    </location>
</feature>
<evidence type="ECO:0008006" key="4">
    <source>
        <dbReference type="Google" id="ProtNLM"/>
    </source>
</evidence>
<dbReference type="InterPro" id="IPR011050">
    <property type="entry name" value="Pectin_lyase_fold/virulence"/>
</dbReference>
<proteinExistence type="predicted"/>
<dbReference type="SUPFAM" id="SSF51126">
    <property type="entry name" value="Pectin lyase-like"/>
    <property type="match status" value="1"/>
</dbReference>
<keyword evidence="3" id="KW-1185">Reference proteome</keyword>
<name>A0ABW3YE10_9ACTN</name>
<dbReference type="PANTHER" id="PTHR11319:SF35">
    <property type="entry name" value="OUTER MEMBRANE PROTEIN PMPC-RELATED"/>
    <property type="match status" value="1"/>
</dbReference>
<feature type="compositionally biased region" description="Low complexity" evidence="1">
    <location>
        <begin position="52"/>
        <end position="63"/>
    </location>
</feature>
<protein>
    <recommendedName>
        <fullName evidence="4">Polymorphic outer membrane protein repeat-containing protein</fullName>
    </recommendedName>
</protein>
<comment type="caution">
    <text evidence="2">The sequence shown here is derived from an EMBL/GenBank/DDBJ whole genome shotgun (WGS) entry which is preliminary data.</text>
</comment>
<reference evidence="3" key="1">
    <citation type="journal article" date="2019" name="Int. J. Syst. Evol. Microbiol.">
        <title>The Global Catalogue of Microorganisms (GCM) 10K type strain sequencing project: providing services to taxonomists for standard genome sequencing and annotation.</title>
        <authorList>
            <consortium name="The Broad Institute Genomics Platform"/>
            <consortium name="The Broad Institute Genome Sequencing Center for Infectious Disease"/>
            <person name="Wu L."/>
            <person name="Ma J."/>
        </authorList>
    </citation>
    <scope>NUCLEOTIDE SEQUENCE [LARGE SCALE GENOMIC DNA]</scope>
    <source>
        <strain evidence="3">JCM 31037</strain>
    </source>
</reference>
<dbReference type="Proteomes" id="UP001597260">
    <property type="component" value="Unassembled WGS sequence"/>
</dbReference>
<dbReference type="PANTHER" id="PTHR11319">
    <property type="entry name" value="G PROTEIN-COUPLED RECEPTOR-RELATED"/>
    <property type="match status" value="1"/>
</dbReference>